<reference evidence="1" key="1">
    <citation type="journal article" date="2023" name="Insect Mol. Biol.">
        <title>Genome sequencing provides insights into the evolution of gene families encoding plant cell wall-degrading enzymes in longhorned beetles.</title>
        <authorList>
            <person name="Shin N.R."/>
            <person name="Okamura Y."/>
            <person name="Kirsch R."/>
            <person name="Pauchet Y."/>
        </authorList>
    </citation>
    <scope>NUCLEOTIDE SEQUENCE</scope>
    <source>
        <strain evidence="1">AMC_N1</strain>
    </source>
</reference>
<proteinExistence type="predicted"/>
<protein>
    <submittedName>
        <fullName evidence="1">Uncharacterized protein</fullName>
    </submittedName>
</protein>
<gene>
    <name evidence="1" type="ORF">NQ318_016172</name>
</gene>
<accession>A0AAV8Y082</accession>
<name>A0AAV8Y082_9CUCU</name>
<dbReference type="EMBL" id="JAPWTK010000264">
    <property type="protein sequence ID" value="KAJ8944191.1"/>
    <property type="molecule type" value="Genomic_DNA"/>
</dbReference>
<feature type="non-terminal residue" evidence="1">
    <location>
        <position position="1"/>
    </location>
</feature>
<evidence type="ECO:0000313" key="2">
    <source>
        <dbReference type="Proteomes" id="UP001162162"/>
    </source>
</evidence>
<dbReference type="Proteomes" id="UP001162162">
    <property type="component" value="Unassembled WGS sequence"/>
</dbReference>
<dbReference type="AlphaFoldDB" id="A0AAV8Y082"/>
<keyword evidence="2" id="KW-1185">Reference proteome</keyword>
<sequence length="188" mass="22262">RIKIWKIEKADWNKYQQYLENTKELEGIQEYTKLIQVINKAAELAIPKITNPENPNKQYKGKPWWIENCQSAVDARKYYYGLYMADASAKRIIKQTKRASWRQFCGSLNHNTPMKEVWKKLNIYKNRKQYNKIPLEREVWTDRFHEKLSPFWANTKYTSKGAIHNLDEMTVQGSKAIVGCLAQDLLIC</sequence>
<organism evidence="1 2">
    <name type="scientific">Aromia moschata</name>
    <dbReference type="NCBI Taxonomy" id="1265417"/>
    <lineage>
        <taxon>Eukaryota</taxon>
        <taxon>Metazoa</taxon>
        <taxon>Ecdysozoa</taxon>
        <taxon>Arthropoda</taxon>
        <taxon>Hexapoda</taxon>
        <taxon>Insecta</taxon>
        <taxon>Pterygota</taxon>
        <taxon>Neoptera</taxon>
        <taxon>Endopterygota</taxon>
        <taxon>Coleoptera</taxon>
        <taxon>Polyphaga</taxon>
        <taxon>Cucujiformia</taxon>
        <taxon>Chrysomeloidea</taxon>
        <taxon>Cerambycidae</taxon>
        <taxon>Cerambycinae</taxon>
        <taxon>Callichromatini</taxon>
        <taxon>Aromia</taxon>
    </lineage>
</organism>
<evidence type="ECO:0000313" key="1">
    <source>
        <dbReference type="EMBL" id="KAJ8944191.1"/>
    </source>
</evidence>
<comment type="caution">
    <text evidence="1">The sequence shown here is derived from an EMBL/GenBank/DDBJ whole genome shotgun (WGS) entry which is preliminary data.</text>
</comment>